<reference evidence="1 2" key="1">
    <citation type="submission" date="2018-05" db="EMBL/GenBank/DDBJ databases">
        <title>Genomic Encyclopedia of Archaeal and Bacterial Type Strains, Phase II (KMG-II): from individual species to whole genera.</title>
        <authorList>
            <person name="Goeker M."/>
        </authorList>
    </citation>
    <scope>NUCLEOTIDE SEQUENCE [LARGE SCALE GENOMIC DNA]</scope>
    <source>
        <strain evidence="1 2">DSM 22214</strain>
    </source>
</reference>
<sequence length="157" mass="17905">MTNAILLPKGISQASIFLVYGSVFFENNVELQVSQEYDSLEEALKCYLDLNIRFPENCDIGIQEQIIKKIDVKDSIDSAYNNSRLPAKKNTLPTTRFKHIESGEFLDGVISKDSMNGFYGGLLFLTIEEQIIFVTSLRDGELDFEDVTDKFERVIIY</sequence>
<gene>
    <name evidence="1" type="ORF">LV89_01817</name>
</gene>
<evidence type="ECO:0000313" key="2">
    <source>
        <dbReference type="Proteomes" id="UP000245489"/>
    </source>
</evidence>
<accession>A0A316ECB0</accession>
<evidence type="ECO:0000313" key="1">
    <source>
        <dbReference type="EMBL" id="PWK27005.1"/>
    </source>
</evidence>
<dbReference type="Proteomes" id="UP000245489">
    <property type="component" value="Unassembled WGS sequence"/>
</dbReference>
<name>A0A316ECB0_9BACT</name>
<keyword evidence="2" id="KW-1185">Reference proteome</keyword>
<dbReference type="EMBL" id="QGGO01000008">
    <property type="protein sequence ID" value="PWK27005.1"/>
    <property type="molecule type" value="Genomic_DNA"/>
</dbReference>
<dbReference type="RefSeq" id="WP_109742579.1">
    <property type="nucleotide sequence ID" value="NZ_QGGO01000008.1"/>
</dbReference>
<dbReference type="AlphaFoldDB" id="A0A316ECB0"/>
<proteinExistence type="predicted"/>
<comment type="caution">
    <text evidence="1">The sequence shown here is derived from an EMBL/GenBank/DDBJ whole genome shotgun (WGS) entry which is preliminary data.</text>
</comment>
<protein>
    <submittedName>
        <fullName evidence="1">Uncharacterized protein</fullName>
    </submittedName>
</protein>
<organism evidence="1 2">
    <name type="scientific">Arcicella aurantiaca</name>
    <dbReference type="NCBI Taxonomy" id="591202"/>
    <lineage>
        <taxon>Bacteria</taxon>
        <taxon>Pseudomonadati</taxon>
        <taxon>Bacteroidota</taxon>
        <taxon>Cytophagia</taxon>
        <taxon>Cytophagales</taxon>
        <taxon>Flectobacillaceae</taxon>
        <taxon>Arcicella</taxon>
    </lineage>
</organism>